<protein>
    <submittedName>
        <fullName evidence="2">Sugar phosphate isomerase/epimerase</fullName>
    </submittedName>
</protein>
<dbReference type="InterPro" id="IPR013022">
    <property type="entry name" value="Xyl_isomerase-like_TIM-brl"/>
</dbReference>
<evidence type="ECO:0000259" key="1">
    <source>
        <dbReference type="Pfam" id="PF01261"/>
    </source>
</evidence>
<name>A0A3P1BET2_9BACT</name>
<comment type="caution">
    <text evidence="2">The sequence shown here is derived from an EMBL/GenBank/DDBJ whole genome shotgun (WGS) entry which is preliminary data.</text>
</comment>
<dbReference type="InterPro" id="IPR050312">
    <property type="entry name" value="IolE/XylAMocC-like"/>
</dbReference>
<sequence length="316" mass="35749">MAANYSRRSFIQKTALVTGALSLLQPDRLQSQPTQELAIPKMHLFSKHLQFLNYTDLAEKAAELGFDGVDLTVRPNGHVRPERVETDLPKAVEALKKVGFSPSLMTTAVEDAANPVDHRVLETAAQLGIRHYRMNWYWYPADRSLPESLRQYQQKVKGLSELNQKLNLTGGYQNHSGSLVGASAWEVWEMLKTADPETMGVQYDIRHATVEGGLSWQNGLRLLQSHIKTLVFQDFAWENRAGKWVVKNVPIGEGMSDYKNYFQLLKQYKIQVSASFHSEHTPGGDGATKLPLSDQKVAFESLKKELKRVKELWQQA</sequence>
<dbReference type="Pfam" id="PF01261">
    <property type="entry name" value="AP_endonuc_2"/>
    <property type="match status" value="1"/>
</dbReference>
<dbReference type="SUPFAM" id="SSF51658">
    <property type="entry name" value="Xylose isomerase-like"/>
    <property type="match status" value="1"/>
</dbReference>
<gene>
    <name evidence="2" type="ORF">EHT25_29800</name>
</gene>
<dbReference type="Proteomes" id="UP000271925">
    <property type="component" value="Unassembled WGS sequence"/>
</dbReference>
<accession>A0A3P1BET2</accession>
<dbReference type="InterPro" id="IPR036237">
    <property type="entry name" value="Xyl_isomerase-like_sf"/>
</dbReference>
<dbReference type="RefSeq" id="WP_124879077.1">
    <property type="nucleotide sequence ID" value="NZ_RQJO01000015.1"/>
</dbReference>
<keyword evidence="2" id="KW-0413">Isomerase</keyword>
<dbReference type="Gene3D" id="3.20.20.150">
    <property type="entry name" value="Divalent-metal-dependent TIM barrel enzymes"/>
    <property type="match status" value="1"/>
</dbReference>
<dbReference type="PANTHER" id="PTHR12110:SF53">
    <property type="entry name" value="BLR5974 PROTEIN"/>
    <property type="match status" value="1"/>
</dbReference>
<dbReference type="PANTHER" id="PTHR12110">
    <property type="entry name" value="HYDROXYPYRUVATE ISOMERASE"/>
    <property type="match status" value="1"/>
</dbReference>
<organism evidence="2 3">
    <name type="scientific">Larkinella rosea</name>
    <dbReference type="NCBI Taxonomy" id="2025312"/>
    <lineage>
        <taxon>Bacteria</taxon>
        <taxon>Pseudomonadati</taxon>
        <taxon>Bacteroidota</taxon>
        <taxon>Cytophagia</taxon>
        <taxon>Cytophagales</taxon>
        <taxon>Spirosomataceae</taxon>
        <taxon>Larkinella</taxon>
    </lineage>
</organism>
<dbReference type="EMBL" id="RQJO01000015">
    <property type="protein sequence ID" value="RRA99163.1"/>
    <property type="molecule type" value="Genomic_DNA"/>
</dbReference>
<evidence type="ECO:0000313" key="2">
    <source>
        <dbReference type="EMBL" id="RRA99163.1"/>
    </source>
</evidence>
<evidence type="ECO:0000313" key="3">
    <source>
        <dbReference type="Proteomes" id="UP000271925"/>
    </source>
</evidence>
<feature type="domain" description="Xylose isomerase-like TIM barrel" evidence="1">
    <location>
        <begin position="59"/>
        <end position="270"/>
    </location>
</feature>
<dbReference type="OrthoDB" id="2561798at2"/>
<dbReference type="AlphaFoldDB" id="A0A3P1BET2"/>
<proteinExistence type="predicted"/>
<reference evidence="2 3" key="1">
    <citation type="submission" date="2018-11" db="EMBL/GenBank/DDBJ databases">
        <authorList>
            <person name="Zhou Z."/>
            <person name="Wang G."/>
        </authorList>
    </citation>
    <scope>NUCLEOTIDE SEQUENCE [LARGE SCALE GENOMIC DNA]</scope>
    <source>
        <strain evidence="2 3">KCTC52004</strain>
    </source>
</reference>
<keyword evidence="3" id="KW-1185">Reference proteome</keyword>
<dbReference type="GO" id="GO:0016853">
    <property type="term" value="F:isomerase activity"/>
    <property type="evidence" value="ECO:0007669"/>
    <property type="project" value="UniProtKB-KW"/>
</dbReference>